<evidence type="ECO:0000259" key="12">
    <source>
        <dbReference type="Pfam" id="PF04101"/>
    </source>
</evidence>
<dbReference type="GO" id="GO:0051991">
    <property type="term" value="F:UDP-N-acetyl-D-glucosamine:N-acetylmuramoyl-L-alanyl-D-glutamyl-meso-2,6-diaminopimelyl-D-alanyl-D-alanine-diphosphoundecaprenol 4-beta-N-acetylglucosaminlytransferase activity"/>
    <property type="evidence" value="ECO:0007669"/>
    <property type="project" value="RHEA"/>
</dbReference>
<keyword evidence="2 10" id="KW-0132">Cell division</keyword>
<evidence type="ECO:0000313" key="13">
    <source>
        <dbReference type="EMBL" id="EFT84002.1"/>
    </source>
</evidence>
<feature type="binding site" evidence="10">
    <location>
        <position position="131"/>
    </location>
    <ligand>
        <name>UDP-N-acetyl-alpha-D-glucosamine</name>
        <dbReference type="ChEBI" id="CHEBI:57705"/>
    </ligand>
</feature>
<keyword evidence="3 10" id="KW-0328">Glycosyltransferase</keyword>
<sequence length="393" mass="41805">MGTTEQPYHIVLAGGGTAGHVNPLLSIATALKDLDPQVRLSVIGTPIGLEARLVPAAGLEIDYIDKVPFPRRPNKAALAFPRRWAQERAKVRKIMEERRPDLVVGVGGYAAAPAYSVAHSLKIPLVIHEQNARAGMANRLGVRWADFVGTVYDDTGIRPGKKTRVQKVGLPLRAVISDMASRLESDPEGTRSQARRELGLREDKPLILVTGGSLGALSINEAVSGAAADLVACAQVLHLTGRGKLDQVEKTVASLVGGDGSSAKDYRAIDYWERMDLAFAAADLIICRSGAGTVAEVSALGRPAIYVPLPIGNGEQRLNAEPLVRSGGGIMVADAAFTSDWVRSHVPALVSDKDRLGAMARAAWNYGVRDAATVMARRILDLAASHAASDRLQ</sequence>
<dbReference type="GO" id="GO:0050511">
    <property type="term" value="F:undecaprenyldiphospho-muramoylpentapeptide beta-N-acetylglucosaminyltransferase activity"/>
    <property type="evidence" value="ECO:0007669"/>
    <property type="project" value="UniProtKB-UniRule"/>
</dbReference>
<dbReference type="eggNOG" id="COG0707">
    <property type="taxonomic scope" value="Bacteria"/>
</dbReference>
<dbReference type="GO" id="GO:0008360">
    <property type="term" value="P:regulation of cell shape"/>
    <property type="evidence" value="ECO:0007669"/>
    <property type="project" value="UniProtKB-KW"/>
</dbReference>
<evidence type="ECO:0000256" key="4">
    <source>
        <dbReference type="ARBA" id="ARBA00022679"/>
    </source>
</evidence>
<comment type="function">
    <text evidence="10">Cell wall formation. Catalyzes the transfer of a GlcNAc subunit on undecaprenyl-pyrophosphoryl-MurNAc-pentapeptide (lipid intermediate I) to form undecaprenyl-pyrophosphoryl-MurNAc-(pentapeptide)GlcNAc (lipid intermediate II).</text>
</comment>
<evidence type="ECO:0000256" key="8">
    <source>
        <dbReference type="ARBA" id="ARBA00023306"/>
    </source>
</evidence>
<evidence type="ECO:0000256" key="5">
    <source>
        <dbReference type="ARBA" id="ARBA00022960"/>
    </source>
</evidence>
<feature type="domain" description="Glycosyl transferase family 28 C-terminal" evidence="12">
    <location>
        <begin position="207"/>
        <end position="372"/>
    </location>
</feature>
<dbReference type="PANTHER" id="PTHR21015:SF22">
    <property type="entry name" value="GLYCOSYLTRANSFERASE"/>
    <property type="match status" value="1"/>
</dbReference>
<accession>E6JZB2</accession>
<dbReference type="UniPathway" id="UPA00219"/>
<feature type="binding site" evidence="10">
    <location>
        <begin position="17"/>
        <end position="19"/>
    </location>
    <ligand>
        <name>UDP-N-acetyl-alpha-D-glucosamine</name>
        <dbReference type="ChEBI" id="CHEBI:57705"/>
    </ligand>
</feature>
<keyword evidence="1 10" id="KW-1003">Cell membrane</keyword>
<comment type="similarity">
    <text evidence="10">Belongs to the glycosyltransferase 28 family. MurG subfamily.</text>
</comment>
<comment type="pathway">
    <text evidence="10">Cell wall biogenesis; peptidoglycan biosynthesis.</text>
</comment>
<dbReference type="KEGG" id="pdo:PSDT_0638"/>
<evidence type="ECO:0000256" key="9">
    <source>
        <dbReference type="ARBA" id="ARBA00023316"/>
    </source>
</evidence>
<dbReference type="Gene3D" id="3.40.50.2000">
    <property type="entry name" value="Glycogen Phosphorylase B"/>
    <property type="match status" value="2"/>
</dbReference>
<keyword evidence="7 10" id="KW-0472">Membrane</keyword>
<evidence type="ECO:0000256" key="2">
    <source>
        <dbReference type="ARBA" id="ARBA00022618"/>
    </source>
</evidence>
<dbReference type="AlphaFoldDB" id="E6JZB2"/>
<comment type="caution">
    <text evidence="13">The sequence shown here is derived from an EMBL/GenBank/DDBJ whole genome shotgun (WGS) entry which is preliminary data.</text>
</comment>
<dbReference type="GO" id="GO:0005975">
    <property type="term" value="P:carbohydrate metabolic process"/>
    <property type="evidence" value="ECO:0007669"/>
    <property type="project" value="InterPro"/>
</dbReference>
<dbReference type="Pfam" id="PF03033">
    <property type="entry name" value="Glyco_transf_28"/>
    <property type="match status" value="1"/>
</dbReference>
<dbReference type="InterPro" id="IPR004276">
    <property type="entry name" value="GlycoTrans_28_N"/>
</dbReference>
<feature type="binding site" evidence="10">
    <location>
        <position position="173"/>
    </location>
    <ligand>
        <name>UDP-N-acetyl-alpha-D-glucosamine</name>
        <dbReference type="ChEBI" id="CHEBI:57705"/>
    </ligand>
</feature>
<keyword evidence="4 10" id="KW-0808">Transferase</keyword>
<evidence type="ECO:0000259" key="11">
    <source>
        <dbReference type="Pfam" id="PF03033"/>
    </source>
</evidence>
<dbReference type="NCBIfam" id="TIGR01133">
    <property type="entry name" value="murG"/>
    <property type="match status" value="1"/>
</dbReference>
<name>E6JZB2_PARDN</name>
<dbReference type="SUPFAM" id="SSF53756">
    <property type="entry name" value="UDP-Glycosyltransferase/glycogen phosphorylase"/>
    <property type="match status" value="1"/>
</dbReference>
<dbReference type="PANTHER" id="PTHR21015">
    <property type="entry name" value="UDP-N-ACETYLGLUCOSAMINE--N-ACETYLMURAMYL-(PENTAPEPTIDE) PYROPHOSPHORYL-UNDECAPRENOL N-ACETYLGLUCOSAMINE TRANSFERASE 1"/>
    <property type="match status" value="1"/>
</dbReference>
<evidence type="ECO:0000256" key="3">
    <source>
        <dbReference type="ARBA" id="ARBA00022676"/>
    </source>
</evidence>
<dbReference type="RefSeq" id="WP_006289384.1">
    <property type="nucleotide sequence ID" value="NZ_AP012333.1"/>
</dbReference>
<evidence type="ECO:0000256" key="7">
    <source>
        <dbReference type="ARBA" id="ARBA00023136"/>
    </source>
</evidence>
<evidence type="ECO:0000256" key="6">
    <source>
        <dbReference type="ARBA" id="ARBA00022984"/>
    </source>
</evidence>
<dbReference type="PATRIC" id="fig|864564.6.peg.705"/>
<dbReference type="GO" id="GO:0071555">
    <property type="term" value="P:cell wall organization"/>
    <property type="evidence" value="ECO:0007669"/>
    <property type="project" value="UniProtKB-KW"/>
</dbReference>
<dbReference type="CDD" id="cd03785">
    <property type="entry name" value="GT28_MurG"/>
    <property type="match status" value="1"/>
</dbReference>
<dbReference type="EMBL" id="AEON01000001">
    <property type="protein sequence ID" value="EFT84002.1"/>
    <property type="molecule type" value="Genomic_DNA"/>
</dbReference>
<comment type="catalytic activity">
    <reaction evidence="10">
        <text>di-trans,octa-cis-undecaprenyl diphospho-N-acetyl-alpha-D-muramoyl-L-alanyl-D-glutamyl-meso-2,6-diaminopimeloyl-D-alanyl-D-alanine + UDP-N-acetyl-alpha-D-glucosamine = di-trans,octa-cis-undecaprenyl diphospho-[N-acetyl-alpha-D-glucosaminyl-(1-&gt;4)]-N-acetyl-alpha-D-muramoyl-L-alanyl-D-glutamyl-meso-2,6-diaminopimeloyl-D-alanyl-D-alanine + UDP + H(+)</text>
        <dbReference type="Rhea" id="RHEA:31227"/>
        <dbReference type="ChEBI" id="CHEBI:15378"/>
        <dbReference type="ChEBI" id="CHEBI:57705"/>
        <dbReference type="ChEBI" id="CHEBI:58223"/>
        <dbReference type="ChEBI" id="CHEBI:61387"/>
        <dbReference type="ChEBI" id="CHEBI:61388"/>
        <dbReference type="EC" id="2.4.1.227"/>
    </reaction>
</comment>
<dbReference type="HOGENOM" id="CLU_037404_1_0_11"/>
<dbReference type="InterPro" id="IPR006009">
    <property type="entry name" value="GlcNAc_MurG"/>
</dbReference>
<evidence type="ECO:0000256" key="1">
    <source>
        <dbReference type="ARBA" id="ARBA00022475"/>
    </source>
</evidence>
<feature type="binding site" evidence="10">
    <location>
        <position position="213"/>
    </location>
    <ligand>
        <name>UDP-N-acetyl-alpha-D-glucosamine</name>
        <dbReference type="ChEBI" id="CHEBI:57705"/>
    </ligand>
</feature>
<evidence type="ECO:0000313" key="14">
    <source>
        <dbReference type="Proteomes" id="UP000004946"/>
    </source>
</evidence>
<dbReference type="HAMAP" id="MF_00033">
    <property type="entry name" value="MurG"/>
    <property type="match status" value="1"/>
</dbReference>
<dbReference type="InterPro" id="IPR007235">
    <property type="entry name" value="Glyco_trans_28_C"/>
</dbReference>
<feature type="binding site" evidence="10">
    <location>
        <position position="316"/>
    </location>
    <ligand>
        <name>UDP-N-acetyl-alpha-D-glucosamine</name>
        <dbReference type="ChEBI" id="CHEBI:57705"/>
    </ligand>
</feature>
<keyword evidence="8 10" id="KW-0131">Cell cycle</keyword>
<evidence type="ECO:0000256" key="10">
    <source>
        <dbReference type="HAMAP-Rule" id="MF_00033"/>
    </source>
</evidence>
<comment type="subcellular location">
    <subcellularLocation>
        <location evidence="10">Cell membrane</location>
        <topology evidence="10">Peripheral membrane protein</topology>
        <orientation evidence="10">Cytoplasmic side</orientation>
    </subcellularLocation>
</comment>
<organism evidence="13 14">
    <name type="scientific">Parascardovia denticolens DSM 10105 = JCM 12538</name>
    <dbReference type="NCBI Taxonomy" id="864564"/>
    <lineage>
        <taxon>Bacteria</taxon>
        <taxon>Bacillati</taxon>
        <taxon>Actinomycetota</taxon>
        <taxon>Actinomycetes</taxon>
        <taxon>Bifidobacteriales</taxon>
        <taxon>Bifidobacteriaceae</taxon>
        <taxon>Parascardovia</taxon>
    </lineage>
</organism>
<keyword evidence="5 10" id="KW-0133">Cell shape</keyword>
<dbReference type="Proteomes" id="UP000004946">
    <property type="component" value="Chromosome"/>
</dbReference>
<keyword evidence="14" id="KW-1185">Reference proteome</keyword>
<dbReference type="GO" id="GO:0051301">
    <property type="term" value="P:cell division"/>
    <property type="evidence" value="ECO:0007669"/>
    <property type="project" value="UniProtKB-KW"/>
</dbReference>
<dbReference type="GO" id="GO:0005886">
    <property type="term" value="C:plasma membrane"/>
    <property type="evidence" value="ECO:0007669"/>
    <property type="project" value="UniProtKB-SubCell"/>
</dbReference>
<keyword evidence="9 10" id="KW-0961">Cell wall biogenesis/degradation</keyword>
<keyword evidence="6 10" id="KW-0573">Peptidoglycan synthesis</keyword>
<comment type="caution">
    <text evidence="10">Lacks conserved residue(s) required for the propagation of feature annotation.</text>
</comment>
<proteinExistence type="inferred from homology"/>
<protein>
    <recommendedName>
        <fullName evidence="10">UDP-N-acetylglucosamine--N-acetylmuramyl-(pentapeptide) pyrophosphoryl-undecaprenol N-acetylglucosamine transferase</fullName>
        <ecNumber evidence="10">2.4.1.227</ecNumber>
    </recommendedName>
    <alternativeName>
        <fullName evidence="10">Undecaprenyl-PP-MurNAc-pentapeptide-UDPGlcNAc GlcNAc transferase</fullName>
    </alternativeName>
</protein>
<dbReference type="Pfam" id="PF04101">
    <property type="entry name" value="Glyco_tran_28_C"/>
    <property type="match status" value="1"/>
</dbReference>
<gene>
    <name evidence="10 13" type="primary">murG</name>
    <name evidence="13" type="ORF">HMPREF0620_1007</name>
</gene>
<dbReference type="GO" id="GO:0009252">
    <property type="term" value="P:peptidoglycan biosynthetic process"/>
    <property type="evidence" value="ECO:0007669"/>
    <property type="project" value="UniProtKB-UniRule"/>
</dbReference>
<feature type="domain" description="Glycosyltransferase family 28 N-terminal" evidence="11">
    <location>
        <begin position="10"/>
        <end position="148"/>
    </location>
</feature>
<dbReference type="EC" id="2.4.1.227" evidence="10"/>
<reference evidence="13 14" key="1">
    <citation type="submission" date="2010-12" db="EMBL/GenBank/DDBJ databases">
        <authorList>
            <person name="Muzny D."/>
            <person name="Qin X."/>
            <person name="Buhay C."/>
            <person name="Dugan-Rocha S."/>
            <person name="Ding Y."/>
            <person name="Chen G."/>
            <person name="Hawes A."/>
            <person name="Holder M."/>
            <person name="Jhangiani S."/>
            <person name="Johnson A."/>
            <person name="Khan Z."/>
            <person name="Li Z."/>
            <person name="Liu W."/>
            <person name="Liu X."/>
            <person name="Perez L."/>
            <person name="Shen H."/>
            <person name="Wang Q."/>
            <person name="Watt J."/>
            <person name="Xi L."/>
            <person name="Xin Y."/>
            <person name="Zhou J."/>
            <person name="Deng J."/>
            <person name="Jiang H."/>
            <person name="Liu Y."/>
            <person name="Qu J."/>
            <person name="Song X.-Z."/>
            <person name="Zhang L."/>
            <person name="Villasana D."/>
            <person name="Johnson A."/>
            <person name="Liu J."/>
            <person name="Liyanage D."/>
            <person name="Lorensuhewa L."/>
            <person name="Robinson T."/>
            <person name="Song A."/>
            <person name="Song B.-B."/>
            <person name="Dinh H."/>
            <person name="Thornton R."/>
            <person name="Coyle M."/>
            <person name="Francisco L."/>
            <person name="Jackson L."/>
            <person name="Javaid M."/>
            <person name="Korchina V."/>
            <person name="Kovar C."/>
            <person name="Mata R."/>
            <person name="Mathew T."/>
            <person name="Ngo R."/>
            <person name="Nguyen L."/>
            <person name="Nguyen N."/>
            <person name="Okwuonu G."/>
            <person name="Ongeri F."/>
            <person name="Pham C."/>
            <person name="Simmons D."/>
            <person name="Wilczek-Boney K."/>
            <person name="Hale W."/>
            <person name="Jakkamsetti A."/>
            <person name="Pham P."/>
            <person name="Ruth R."/>
            <person name="San Lucas F."/>
            <person name="Warren J."/>
            <person name="Zhang J."/>
            <person name="Zhao Z."/>
            <person name="Zhou C."/>
            <person name="Zhu D."/>
            <person name="Lee S."/>
            <person name="Bess C."/>
            <person name="Blankenburg K."/>
            <person name="Forbes L."/>
            <person name="Fu Q."/>
            <person name="Gubbala S."/>
            <person name="Hirani K."/>
            <person name="Jayaseelan J.C."/>
            <person name="Lara F."/>
            <person name="Munidasa M."/>
            <person name="Palculict T."/>
            <person name="Patil S."/>
            <person name="Pu L.-L."/>
            <person name="Saada N."/>
            <person name="Tang L."/>
            <person name="Weissenberger G."/>
            <person name="Zhu Y."/>
            <person name="Hemphill L."/>
            <person name="Shang Y."/>
            <person name="Youmans B."/>
            <person name="Ayvaz T."/>
            <person name="Ross M."/>
            <person name="Santibanez J."/>
            <person name="Aqrawi P."/>
            <person name="Gross S."/>
            <person name="Joshi V."/>
            <person name="Fowler G."/>
            <person name="Nazareth L."/>
            <person name="Reid J."/>
            <person name="Worley K."/>
            <person name="Petrosino J."/>
            <person name="Highlander S."/>
            <person name="Gibbs R."/>
        </authorList>
    </citation>
    <scope>NUCLEOTIDE SEQUENCE [LARGE SCALE GENOMIC DNA]</scope>
    <source>
        <strain evidence="13 14">DSM 10105</strain>
    </source>
</reference>